<evidence type="ECO:0000256" key="4">
    <source>
        <dbReference type="ARBA" id="ARBA00022692"/>
    </source>
</evidence>
<dbReference type="OMA" id="AWSINTT"/>
<evidence type="ECO:0000256" key="1">
    <source>
        <dbReference type="ARBA" id="ARBA00004141"/>
    </source>
</evidence>
<keyword evidence="8 12" id="KW-0675">Receptor</keyword>
<evidence type="ECO:0000256" key="9">
    <source>
        <dbReference type="ARBA" id="ARBA00023224"/>
    </source>
</evidence>
<dbReference type="InterPro" id="IPR001546">
    <property type="entry name" value="GPCR_Pheromne_A_rcpt"/>
</dbReference>
<feature type="compositionally biased region" description="Polar residues" evidence="10">
    <location>
        <begin position="492"/>
        <end position="516"/>
    </location>
</feature>
<name>G4T5C8_SERID</name>
<dbReference type="GO" id="GO:0004933">
    <property type="term" value="F:mating-type a-factor pheromone receptor activity"/>
    <property type="evidence" value="ECO:0007669"/>
    <property type="project" value="InterPro"/>
</dbReference>
<feature type="region of interest" description="Disordered" evidence="10">
    <location>
        <begin position="468"/>
        <end position="532"/>
    </location>
</feature>
<evidence type="ECO:0000313" key="13">
    <source>
        <dbReference type="Proteomes" id="UP000007148"/>
    </source>
</evidence>
<dbReference type="InterPro" id="IPR001499">
    <property type="entry name" value="GPCR_STE3"/>
</dbReference>
<protein>
    <submittedName>
        <fullName evidence="12">Related to a2-pheromone receptor Pra1</fullName>
    </submittedName>
</protein>
<dbReference type="STRING" id="1109443.G4T5C8"/>
<evidence type="ECO:0000256" key="6">
    <source>
        <dbReference type="ARBA" id="ARBA00023040"/>
    </source>
</evidence>
<feature type="transmembrane region" description="Helical" evidence="11">
    <location>
        <begin position="270"/>
        <end position="289"/>
    </location>
</feature>
<evidence type="ECO:0000256" key="8">
    <source>
        <dbReference type="ARBA" id="ARBA00023170"/>
    </source>
</evidence>
<evidence type="ECO:0000256" key="3">
    <source>
        <dbReference type="ARBA" id="ARBA00022507"/>
    </source>
</evidence>
<evidence type="ECO:0000256" key="2">
    <source>
        <dbReference type="ARBA" id="ARBA00011085"/>
    </source>
</evidence>
<proteinExistence type="inferred from homology"/>
<dbReference type="PRINTS" id="PR00900">
    <property type="entry name" value="PHEROMONEAR"/>
</dbReference>
<evidence type="ECO:0000256" key="7">
    <source>
        <dbReference type="ARBA" id="ARBA00023136"/>
    </source>
</evidence>
<feature type="compositionally biased region" description="Low complexity" evidence="10">
    <location>
        <begin position="656"/>
        <end position="687"/>
    </location>
</feature>
<dbReference type="CDD" id="cd14966">
    <property type="entry name" value="7tmD_STE3"/>
    <property type="match status" value="1"/>
</dbReference>
<keyword evidence="6" id="KW-0297">G-protein coupled receptor</keyword>
<reference evidence="12 13" key="1">
    <citation type="journal article" date="2011" name="PLoS Pathog.">
        <title>Endophytic Life Strategies Decoded by Genome and Transcriptome Analyses of the Mutualistic Root Symbiont Piriformospora indica.</title>
        <authorList>
            <person name="Zuccaro A."/>
            <person name="Lahrmann U."/>
            <person name="Guldener U."/>
            <person name="Langen G."/>
            <person name="Pfiffi S."/>
            <person name="Biedenkopf D."/>
            <person name="Wong P."/>
            <person name="Samans B."/>
            <person name="Grimm C."/>
            <person name="Basiewicz M."/>
            <person name="Murat C."/>
            <person name="Martin F."/>
            <person name="Kogel K.H."/>
        </authorList>
    </citation>
    <scope>NUCLEOTIDE SEQUENCE [LARGE SCALE GENOMIC DNA]</scope>
    <source>
        <strain evidence="12 13">DSM 11827</strain>
    </source>
</reference>
<feature type="region of interest" description="Disordered" evidence="10">
    <location>
        <begin position="437"/>
        <end position="456"/>
    </location>
</feature>
<feature type="transmembrane region" description="Helical" evidence="11">
    <location>
        <begin position="6"/>
        <end position="25"/>
    </location>
</feature>
<dbReference type="GO" id="GO:0000750">
    <property type="term" value="P:pheromone-dependent signal transduction involved in conjugation with cellular fusion"/>
    <property type="evidence" value="ECO:0007669"/>
    <property type="project" value="TreeGrafter"/>
</dbReference>
<feature type="region of interest" description="Disordered" evidence="10">
    <location>
        <begin position="340"/>
        <end position="370"/>
    </location>
</feature>
<gene>
    <name evidence="12" type="ORF">PIIN_00196</name>
</gene>
<keyword evidence="9" id="KW-0807">Transducer</keyword>
<dbReference type="Pfam" id="PF02076">
    <property type="entry name" value="STE3"/>
    <property type="match status" value="1"/>
</dbReference>
<keyword evidence="7 11" id="KW-0472">Membrane</keyword>
<feature type="transmembrane region" description="Helical" evidence="11">
    <location>
        <begin position="151"/>
        <end position="180"/>
    </location>
</feature>
<dbReference type="GO" id="GO:0005886">
    <property type="term" value="C:plasma membrane"/>
    <property type="evidence" value="ECO:0007669"/>
    <property type="project" value="TreeGrafter"/>
</dbReference>
<keyword evidence="3" id="KW-0589">Pheromone response</keyword>
<keyword evidence="13" id="KW-1185">Reference proteome</keyword>
<feature type="transmembrane region" description="Helical" evidence="11">
    <location>
        <begin position="32"/>
        <end position="52"/>
    </location>
</feature>
<feature type="transmembrane region" description="Helical" evidence="11">
    <location>
        <begin position="111"/>
        <end position="131"/>
    </location>
</feature>
<dbReference type="PANTHER" id="PTHR28097:SF1">
    <property type="entry name" value="PHEROMONE A FACTOR RECEPTOR"/>
    <property type="match status" value="1"/>
</dbReference>
<dbReference type="PANTHER" id="PTHR28097">
    <property type="entry name" value="PHEROMONE A FACTOR RECEPTOR"/>
    <property type="match status" value="1"/>
</dbReference>
<dbReference type="OrthoDB" id="2874149at2759"/>
<accession>G4T5C8</accession>
<evidence type="ECO:0000256" key="11">
    <source>
        <dbReference type="SAM" id="Phobius"/>
    </source>
</evidence>
<keyword evidence="5 11" id="KW-1133">Transmembrane helix</keyword>
<dbReference type="EMBL" id="CAFZ01000002">
    <property type="protein sequence ID" value="CCA66512.1"/>
    <property type="molecule type" value="Genomic_DNA"/>
</dbReference>
<feature type="region of interest" description="Disordered" evidence="10">
    <location>
        <begin position="642"/>
        <end position="687"/>
    </location>
</feature>
<dbReference type="HOGENOM" id="CLU_400679_0_0_1"/>
<evidence type="ECO:0000256" key="10">
    <source>
        <dbReference type="SAM" id="MobiDB-lite"/>
    </source>
</evidence>
<organism evidence="12 13">
    <name type="scientific">Serendipita indica (strain DSM 11827)</name>
    <name type="common">Root endophyte fungus</name>
    <name type="synonym">Piriformospora indica</name>
    <dbReference type="NCBI Taxonomy" id="1109443"/>
    <lineage>
        <taxon>Eukaryota</taxon>
        <taxon>Fungi</taxon>
        <taxon>Dikarya</taxon>
        <taxon>Basidiomycota</taxon>
        <taxon>Agaricomycotina</taxon>
        <taxon>Agaricomycetes</taxon>
        <taxon>Sebacinales</taxon>
        <taxon>Serendipitaceae</taxon>
        <taxon>Serendipita</taxon>
    </lineage>
</organism>
<comment type="similarity">
    <text evidence="2">Belongs to the G-protein coupled receptor 4 family.</text>
</comment>
<dbReference type="Proteomes" id="UP000007148">
    <property type="component" value="Unassembled WGS sequence"/>
</dbReference>
<dbReference type="InParanoid" id="G4T5C8"/>
<evidence type="ECO:0000256" key="5">
    <source>
        <dbReference type="ARBA" id="ARBA00022989"/>
    </source>
</evidence>
<dbReference type="PRINTS" id="PR00899">
    <property type="entry name" value="GPCRSTE3"/>
</dbReference>
<feature type="compositionally biased region" description="Polar residues" evidence="10">
    <location>
        <begin position="340"/>
        <end position="355"/>
    </location>
</feature>
<comment type="subcellular location">
    <subcellularLocation>
        <location evidence="1">Membrane</location>
        <topology evidence="1">Multi-pass membrane protein</topology>
    </subcellularLocation>
</comment>
<evidence type="ECO:0000313" key="12">
    <source>
        <dbReference type="EMBL" id="CCA66512.1"/>
    </source>
</evidence>
<comment type="caution">
    <text evidence="12">The sequence shown here is derived from an EMBL/GenBank/DDBJ whole genome shotgun (WGS) entry which is preliminary data.</text>
</comment>
<dbReference type="AlphaFoldDB" id="G4T5C8"/>
<keyword evidence="4 11" id="KW-0812">Transmembrane</keyword>
<sequence length="687" mass="75764">MAETPFIVACFFAIIMLILPAAWHVRARNASTLLYIFWSLVGNVIYFVNSLVWRGNIRNPAPVWCDISTKLVVGLSVGLPSASLCIQRRLYNASRLSTASGSASDRSRQTAIDLAIGLGIPALVMIVHYVVQGHRYDIFEDFGCWPTLYPTAIAIPLVLMWPLLMSTISIPYCVASYISFTRRRVEFQRYLAASSSTGLNTDRYMRLMALASTELVIVLPLNILSISSNLSHGLQPWVSWAHVHADWMRVSYFTRWMYTRNKKWYIEFSVARWAIPISGILFFLFFGLASEARKDYACAFDLLLRLFGVRSTRYDGSSSSKSRSLFDRFWKSDRGSSINASTLTNLPSPRSPNSKRAQRDTIPSFGNDFDVEHGTISSRLGMIAGSTELYERGITPSEESHARTMSGEEDVYDVLSRPALQIPDAVYSPPNLVRRDSYGFSTTQRGYGHRTRPSIARSEMSDDTICVSPTSLKGKGKHSRGDSLSGLLSGMASPTTPSSGHPKSPTTPLTATSVRSWDTMKPLPPTPGGSRPASQFTLLSAAPLAVDEQDEYLQAAMASSLDLQEPAAVYNQNTPPTITTSSSTIQRPTQDNQPARAFPAAFIRHPLFESAEDGEASVYHTPAAEPRRLSVLSTSTIVDPQAVPIERIHSPTRLGSSHTTLTRSESTTRSPSSPKSKSTKSTTVTRL</sequence>
<dbReference type="eggNOG" id="ENOG502S44N">
    <property type="taxonomic scope" value="Eukaryota"/>
</dbReference>